<gene>
    <name evidence="1" type="ORF">HINF_LOCUS5453</name>
    <name evidence="2" type="ORF">HINF_LOCUS70484</name>
</gene>
<reference evidence="1" key="1">
    <citation type="submission" date="2023-06" db="EMBL/GenBank/DDBJ databases">
        <authorList>
            <person name="Kurt Z."/>
        </authorList>
    </citation>
    <scope>NUCLEOTIDE SEQUENCE</scope>
</reference>
<accession>A0AA86NEQ8</accession>
<dbReference type="Proteomes" id="UP001642409">
    <property type="component" value="Unassembled WGS sequence"/>
</dbReference>
<evidence type="ECO:0000313" key="1">
    <source>
        <dbReference type="EMBL" id="CAI9917808.1"/>
    </source>
</evidence>
<evidence type="ECO:0000313" key="3">
    <source>
        <dbReference type="Proteomes" id="UP001642409"/>
    </source>
</evidence>
<name>A0AA86NEQ8_9EUKA</name>
<dbReference type="EMBL" id="CATOUU010000142">
    <property type="protein sequence ID" value="CAI9917808.1"/>
    <property type="molecule type" value="Genomic_DNA"/>
</dbReference>
<comment type="caution">
    <text evidence="1">The sequence shown here is derived from an EMBL/GenBank/DDBJ whole genome shotgun (WGS) entry which is preliminary data.</text>
</comment>
<reference evidence="2 3" key="2">
    <citation type="submission" date="2024-07" db="EMBL/GenBank/DDBJ databases">
        <authorList>
            <person name="Akdeniz Z."/>
        </authorList>
    </citation>
    <scope>NUCLEOTIDE SEQUENCE [LARGE SCALE GENOMIC DNA]</scope>
</reference>
<keyword evidence="3" id="KW-1185">Reference proteome</keyword>
<dbReference type="EMBL" id="CAXDID020000529">
    <property type="protein sequence ID" value="CAL6100287.1"/>
    <property type="molecule type" value="Genomic_DNA"/>
</dbReference>
<protein>
    <submittedName>
        <fullName evidence="2">Hypothetical_protein</fullName>
    </submittedName>
</protein>
<sequence length="181" mass="20838">MVLQPQQPQINESSCVNILNAVNQLLQVQEETDASVAKIRERLDTNENDSIHLKMSQDIIELQILDLYDLNNVTLSYIKDDSSQLQDNIRSNFTTLEANIEQNASILDWRIYNNITSLHDRIHILDNSMIEIHQSVTSMNQTIQYQQISENLLGENIISLNQSLLATNQFIQLQIINNYVL</sequence>
<organism evidence="1">
    <name type="scientific">Hexamita inflata</name>
    <dbReference type="NCBI Taxonomy" id="28002"/>
    <lineage>
        <taxon>Eukaryota</taxon>
        <taxon>Metamonada</taxon>
        <taxon>Diplomonadida</taxon>
        <taxon>Hexamitidae</taxon>
        <taxon>Hexamitinae</taxon>
        <taxon>Hexamita</taxon>
    </lineage>
</organism>
<proteinExistence type="predicted"/>
<evidence type="ECO:0000313" key="2">
    <source>
        <dbReference type="EMBL" id="CAL6100287.1"/>
    </source>
</evidence>
<dbReference type="AlphaFoldDB" id="A0AA86NEQ8"/>